<evidence type="ECO:0000313" key="1">
    <source>
        <dbReference type="EMBL" id="AWX42958.1"/>
    </source>
</evidence>
<proteinExistence type="predicted"/>
<accession>A0A2Z4LNM5</accession>
<name>A0A2Z4LNM5_9BACT</name>
<dbReference type="KEGG" id="mclo:DK849_02715"/>
<sequence>MQIQNPIMNNSSFDNLVILPFDCGGNLINKLRKKLINNIIELDRYLNILETEFKLKFENIEFIKTFSWSNKDNHLNYAVDKNALFKNSVAHVKFQENLYFAILTNGVGLFIFHDKNNQFIKELSHNDPIYVKSHVAKANAIKTLLENIDDDKGLYVKEREIIQKVRDICWKTYYIAFNPEKELLPRSKATHIVYDKKGFSFINHIVFTNEFATNLELKYIQNCHETKMNELSTSKTFLKKIIEVYNEFTNGSNNEKTDLFIGNNAYYYNDQQLIIKSKERNINLETIFSTGELYYAIAAQVIALSELFIVKNVYQNISKEANISLKRQKNIETTIEYFRSSLDNSVSIETNNIYKKLLQKAIDNLDLKQYYNSLLVEVSSIKRITKTSVSKQDKLANVYISISLSVLIAISFSLFIYQIIQNKINATTDWWTIPLLLFISILGIIALIVFIFKHKR</sequence>
<dbReference type="RefSeq" id="WP_029330141.1">
    <property type="nucleotide sequence ID" value="NZ_CP030103.1"/>
</dbReference>
<evidence type="ECO:0000313" key="2">
    <source>
        <dbReference type="Proteomes" id="UP000249865"/>
    </source>
</evidence>
<reference evidence="2" key="1">
    <citation type="submission" date="2018-06" db="EMBL/GenBank/DDBJ databases">
        <title>Complete genome sequences of Mycoplasma anatis, M. anseris and M. cloacale type strains.</title>
        <authorList>
            <person name="Grozner D."/>
            <person name="Forro B."/>
            <person name="Sulyok K.M."/>
            <person name="Marton S."/>
            <person name="Kreizinger Z."/>
            <person name="Banyai K."/>
            <person name="Gyuranecz M."/>
        </authorList>
    </citation>
    <scope>NUCLEOTIDE SEQUENCE [LARGE SCALE GENOMIC DNA]</scope>
    <source>
        <strain evidence="2">NCTC 10199</strain>
    </source>
</reference>
<keyword evidence="2" id="KW-1185">Reference proteome</keyword>
<dbReference type="AlphaFoldDB" id="A0A2Z4LNM5"/>
<dbReference type="EMBL" id="CP030103">
    <property type="protein sequence ID" value="AWX42958.1"/>
    <property type="molecule type" value="Genomic_DNA"/>
</dbReference>
<dbReference type="OrthoDB" id="9985669at2"/>
<organism evidence="1 2">
    <name type="scientific">Metamycoplasma cloacale</name>
    <dbReference type="NCBI Taxonomy" id="92401"/>
    <lineage>
        <taxon>Bacteria</taxon>
        <taxon>Bacillati</taxon>
        <taxon>Mycoplasmatota</taxon>
        <taxon>Mycoplasmoidales</taxon>
        <taxon>Metamycoplasmataceae</taxon>
        <taxon>Metamycoplasma</taxon>
    </lineage>
</organism>
<protein>
    <submittedName>
        <fullName evidence="1">Uncharacterized protein</fullName>
    </submittedName>
</protein>
<gene>
    <name evidence="1" type="ORF">DK849_02715</name>
</gene>
<dbReference type="Proteomes" id="UP000249865">
    <property type="component" value="Chromosome"/>
</dbReference>